<evidence type="ECO:0000313" key="3">
    <source>
        <dbReference type="Proteomes" id="UP000253208"/>
    </source>
</evidence>
<sequence>MKNFKRIAALAGVVILLLIFCLPMAFAWGSSENAQALFRGAFAAAVLVPIVAYVFWMAYRIWGNKKPREDENRMIENIIFDVGNVLMGYDWEEYLRSYDFPEEKYQKIADAVFRNPIWEEQDRGQHEESWYVDKFVESAPEYEADIREVVRRDPECMHLYDYAETWVKYLKNQGYHLYVLSNYGTYMLDRTKQDMSFLKYMDGVVFSCDVQQIKPEVDIYKTLLKRYSLKPEKSVFLDDRAVNCEGAGKAGIHTIQFENLKQAAKALEKLGVK</sequence>
<name>A0A367G2B0_9FIRM</name>
<keyword evidence="1" id="KW-1133">Transmembrane helix</keyword>
<dbReference type="InterPro" id="IPR023198">
    <property type="entry name" value="PGP-like_dom2"/>
</dbReference>
<dbReference type="InterPro" id="IPR006439">
    <property type="entry name" value="HAD-SF_hydro_IA"/>
</dbReference>
<keyword evidence="1" id="KW-0812">Transmembrane</keyword>
<dbReference type="Pfam" id="PF00702">
    <property type="entry name" value="Hydrolase"/>
    <property type="match status" value="1"/>
</dbReference>
<dbReference type="NCBIfam" id="TIGR01509">
    <property type="entry name" value="HAD-SF-IA-v3"/>
    <property type="match status" value="1"/>
</dbReference>
<dbReference type="PRINTS" id="PR00413">
    <property type="entry name" value="HADHALOGNASE"/>
</dbReference>
<dbReference type="Gene3D" id="1.10.150.240">
    <property type="entry name" value="Putative phosphatase, domain 2"/>
    <property type="match status" value="1"/>
</dbReference>
<dbReference type="Gene3D" id="3.40.50.1000">
    <property type="entry name" value="HAD superfamily/HAD-like"/>
    <property type="match status" value="1"/>
</dbReference>
<organism evidence="2 3">
    <name type="scientific">Blautia obeum</name>
    <dbReference type="NCBI Taxonomy" id="40520"/>
    <lineage>
        <taxon>Bacteria</taxon>
        <taxon>Bacillati</taxon>
        <taxon>Bacillota</taxon>
        <taxon>Clostridia</taxon>
        <taxon>Lachnospirales</taxon>
        <taxon>Lachnospiraceae</taxon>
        <taxon>Blautia</taxon>
    </lineage>
</organism>
<dbReference type="RefSeq" id="WP_015527102.1">
    <property type="nucleotide sequence ID" value="NZ_PSQG01000008.1"/>
</dbReference>
<dbReference type="EMBL" id="PSQG01000008">
    <property type="protein sequence ID" value="RCH44363.1"/>
    <property type="molecule type" value="Genomic_DNA"/>
</dbReference>
<dbReference type="AlphaFoldDB" id="A0A367G2B0"/>
<proteinExistence type="predicted"/>
<dbReference type="SUPFAM" id="SSF56784">
    <property type="entry name" value="HAD-like"/>
    <property type="match status" value="1"/>
</dbReference>
<dbReference type="CDD" id="cd02603">
    <property type="entry name" value="HAD_sEH-N_like"/>
    <property type="match status" value="1"/>
</dbReference>
<dbReference type="PANTHER" id="PTHR43611:SF3">
    <property type="entry name" value="FLAVIN MONONUCLEOTIDE HYDROLASE 1, CHLOROPLATIC"/>
    <property type="match status" value="1"/>
</dbReference>
<gene>
    <name evidence="2" type="ORF">C4886_06875</name>
</gene>
<evidence type="ECO:0000256" key="1">
    <source>
        <dbReference type="SAM" id="Phobius"/>
    </source>
</evidence>
<reference evidence="2 3" key="1">
    <citation type="submission" date="2018-02" db="EMBL/GenBank/DDBJ databases">
        <title>Complete genome sequencing of Faecalibacterium prausnitzii strains isolated from the human gut.</title>
        <authorList>
            <person name="Fitzgerald B.C."/>
            <person name="Shkoporov A.N."/>
            <person name="Ross P.R."/>
            <person name="Hill C."/>
        </authorList>
    </citation>
    <scope>NUCLEOTIDE SEQUENCE [LARGE SCALE GENOMIC DNA]</scope>
    <source>
        <strain evidence="2 3">APC942/31-1</strain>
    </source>
</reference>
<dbReference type="SFLD" id="SFLDS00003">
    <property type="entry name" value="Haloacid_Dehalogenase"/>
    <property type="match status" value="1"/>
</dbReference>
<comment type="caution">
    <text evidence="2">The sequence shown here is derived from an EMBL/GenBank/DDBJ whole genome shotgun (WGS) entry which is preliminary data.</text>
</comment>
<dbReference type="Proteomes" id="UP000253208">
    <property type="component" value="Unassembled WGS sequence"/>
</dbReference>
<dbReference type="InterPro" id="IPR036412">
    <property type="entry name" value="HAD-like_sf"/>
</dbReference>
<protein>
    <submittedName>
        <fullName evidence="2">HAD family phosphatase</fullName>
    </submittedName>
</protein>
<dbReference type="SFLD" id="SFLDG01129">
    <property type="entry name" value="C1.5:_HAD__Beta-PGM__Phosphata"/>
    <property type="match status" value="1"/>
</dbReference>
<feature type="transmembrane region" description="Helical" evidence="1">
    <location>
        <begin position="37"/>
        <end position="59"/>
    </location>
</feature>
<dbReference type="InterPro" id="IPR023214">
    <property type="entry name" value="HAD_sf"/>
</dbReference>
<dbReference type="PANTHER" id="PTHR43611">
    <property type="entry name" value="ALPHA-D-GLUCOSE 1-PHOSPHATE PHOSPHATASE"/>
    <property type="match status" value="1"/>
</dbReference>
<keyword evidence="1" id="KW-0472">Membrane</keyword>
<evidence type="ECO:0000313" key="2">
    <source>
        <dbReference type="EMBL" id="RCH44363.1"/>
    </source>
</evidence>
<accession>A0A367G2B0</accession>